<organism evidence="1">
    <name type="scientific">Oryza sativa subsp. indica</name>
    <name type="common">Rice</name>
    <dbReference type="NCBI Taxonomy" id="39946"/>
    <lineage>
        <taxon>Eukaryota</taxon>
        <taxon>Viridiplantae</taxon>
        <taxon>Streptophyta</taxon>
        <taxon>Embryophyta</taxon>
        <taxon>Tracheophyta</taxon>
        <taxon>Spermatophyta</taxon>
        <taxon>Magnoliopsida</taxon>
        <taxon>Liliopsida</taxon>
        <taxon>Poales</taxon>
        <taxon>Poaceae</taxon>
        <taxon>BOP clade</taxon>
        <taxon>Oryzoideae</taxon>
        <taxon>Oryzeae</taxon>
        <taxon>Oryzinae</taxon>
        <taxon>Oryza</taxon>
        <taxon>Oryza sativa</taxon>
    </lineage>
</organism>
<gene>
    <name evidence="1" type="primary">K0123C06.20</name>
</gene>
<accession>A0A679B9W4</accession>
<sequence length="68" mass="7441">MDSEIRIEFSTSLDEEAVAAAAIRPAIQVQQYVVCNLCISAQVENGNIISLGRDGTVAKRRTTQFRGE</sequence>
<dbReference type="EMBL" id="AP011481">
    <property type="protein sequence ID" value="BBD82388.1"/>
    <property type="molecule type" value="Genomic_DNA"/>
</dbReference>
<reference evidence="1" key="1">
    <citation type="submission" date="2009-05" db="EMBL/GenBank/DDBJ databases">
        <title>Oryza sativa Indica Group genomic DNA, chromosome 11, BAC clone:K0123C06, cultivar:Kasalath.</title>
        <authorList>
            <person name="Matsumoto T."/>
            <person name="Wu J."/>
            <person name="Kanamori H."/>
        </authorList>
    </citation>
    <scope>NUCLEOTIDE SEQUENCE</scope>
</reference>
<name>A0A679B9W4_ORYSI</name>
<proteinExistence type="predicted"/>
<evidence type="ECO:0000313" key="1">
    <source>
        <dbReference type="EMBL" id="BBD82388.1"/>
    </source>
</evidence>
<dbReference type="AlphaFoldDB" id="A0A679B9W4"/>
<protein>
    <submittedName>
        <fullName evidence="1">Uncharacterized protein</fullName>
    </submittedName>
</protein>